<keyword evidence="2" id="KW-0808">Transferase</keyword>
<dbReference type="Gene3D" id="3.40.50.150">
    <property type="entry name" value="Vaccinia Virus protein VP39"/>
    <property type="match status" value="1"/>
</dbReference>
<sequence>MNQAHRRIYAERRVARPRARAATLQPAETTILERLHVELPGMTMLDLGVGGGRTTEHFAPRVKRYIALDGSPATLRAWCKRFAGTPYEFLLGDARTLPFHDDTFDLVLFSRNGIDDVDHDDRGRVLREVRRVARHGGTFVFSTHNLERVFDFRAATYHMWLSEQLAQLHQAGFERVRAFSATTGTEIVSLAHECPPERWLYFLCRVA</sequence>
<dbReference type="GO" id="GO:0008168">
    <property type="term" value="F:methyltransferase activity"/>
    <property type="evidence" value="ECO:0007669"/>
    <property type="project" value="UniProtKB-KW"/>
</dbReference>
<dbReference type="InterPro" id="IPR050508">
    <property type="entry name" value="Methyltransf_Superfamily"/>
</dbReference>
<accession>A0ABZ2KCN3</accession>
<dbReference type="PANTHER" id="PTHR42912:SF93">
    <property type="entry name" value="N6-ADENOSINE-METHYLTRANSFERASE TMT1A"/>
    <property type="match status" value="1"/>
</dbReference>
<name>A0ABZ2KCN3_9BACT</name>
<evidence type="ECO:0000313" key="2">
    <source>
        <dbReference type="EMBL" id="WXA96359.1"/>
    </source>
</evidence>
<dbReference type="Pfam" id="PF08241">
    <property type="entry name" value="Methyltransf_11"/>
    <property type="match status" value="1"/>
</dbReference>
<dbReference type="Proteomes" id="UP001379533">
    <property type="component" value="Chromosome"/>
</dbReference>
<dbReference type="CDD" id="cd02440">
    <property type="entry name" value="AdoMet_MTases"/>
    <property type="match status" value="1"/>
</dbReference>
<evidence type="ECO:0000259" key="1">
    <source>
        <dbReference type="Pfam" id="PF08241"/>
    </source>
</evidence>
<gene>
    <name evidence="2" type="ORF">LZC95_05850</name>
</gene>
<keyword evidence="3" id="KW-1185">Reference proteome</keyword>
<organism evidence="2 3">
    <name type="scientific">Pendulispora brunnea</name>
    <dbReference type="NCBI Taxonomy" id="2905690"/>
    <lineage>
        <taxon>Bacteria</taxon>
        <taxon>Pseudomonadati</taxon>
        <taxon>Myxococcota</taxon>
        <taxon>Myxococcia</taxon>
        <taxon>Myxococcales</taxon>
        <taxon>Sorangiineae</taxon>
        <taxon>Pendulisporaceae</taxon>
        <taxon>Pendulispora</taxon>
    </lineage>
</organism>
<dbReference type="PANTHER" id="PTHR42912">
    <property type="entry name" value="METHYLTRANSFERASE"/>
    <property type="match status" value="1"/>
</dbReference>
<dbReference type="RefSeq" id="WP_394846974.1">
    <property type="nucleotide sequence ID" value="NZ_CP089982.1"/>
</dbReference>
<reference evidence="2 3" key="1">
    <citation type="submission" date="2021-12" db="EMBL/GenBank/DDBJ databases">
        <title>Discovery of the Pendulisporaceae a myxobacterial family with distinct sporulation behavior and unique specialized metabolism.</title>
        <authorList>
            <person name="Garcia R."/>
            <person name="Popoff A."/>
            <person name="Bader C.D."/>
            <person name="Loehr J."/>
            <person name="Walesch S."/>
            <person name="Walt C."/>
            <person name="Boldt J."/>
            <person name="Bunk B."/>
            <person name="Haeckl F.J.F.P.J."/>
            <person name="Gunesch A.P."/>
            <person name="Birkelbach J."/>
            <person name="Nuebel U."/>
            <person name="Pietschmann T."/>
            <person name="Bach T."/>
            <person name="Mueller R."/>
        </authorList>
    </citation>
    <scope>NUCLEOTIDE SEQUENCE [LARGE SCALE GENOMIC DNA]</scope>
    <source>
        <strain evidence="2 3">MSr12523</strain>
    </source>
</reference>
<dbReference type="InterPro" id="IPR013216">
    <property type="entry name" value="Methyltransf_11"/>
</dbReference>
<dbReference type="InterPro" id="IPR029063">
    <property type="entry name" value="SAM-dependent_MTases_sf"/>
</dbReference>
<dbReference type="EMBL" id="CP089982">
    <property type="protein sequence ID" value="WXA96359.1"/>
    <property type="molecule type" value="Genomic_DNA"/>
</dbReference>
<dbReference type="GO" id="GO:0032259">
    <property type="term" value="P:methylation"/>
    <property type="evidence" value="ECO:0007669"/>
    <property type="project" value="UniProtKB-KW"/>
</dbReference>
<dbReference type="SUPFAM" id="SSF53335">
    <property type="entry name" value="S-adenosyl-L-methionine-dependent methyltransferases"/>
    <property type="match status" value="1"/>
</dbReference>
<feature type="domain" description="Methyltransferase type 11" evidence="1">
    <location>
        <begin position="45"/>
        <end position="141"/>
    </location>
</feature>
<protein>
    <submittedName>
        <fullName evidence="2">Class I SAM-dependent methyltransferase</fullName>
    </submittedName>
</protein>
<keyword evidence="2" id="KW-0489">Methyltransferase</keyword>
<evidence type="ECO:0000313" key="3">
    <source>
        <dbReference type="Proteomes" id="UP001379533"/>
    </source>
</evidence>
<proteinExistence type="predicted"/>